<reference evidence="2" key="1">
    <citation type="submission" date="2018-10" db="EMBL/GenBank/DDBJ databases">
        <title>Effector identification in a new, highly contiguous assembly of the strawberry crown rot pathogen Phytophthora cactorum.</title>
        <authorList>
            <person name="Armitage A.D."/>
            <person name="Nellist C.F."/>
            <person name="Bates H."/>
            <person name="Vickerstaff R.J."/>
            <person name="Harrison R.J."/>
        </authorList>
    </citation>
    <scope>NUCLEOTIDE SEQUENCE</scope>
    <source>
        <strain evidence="2">15-7</strain>
        <strain evidence="3">4032</strain>
        <strain evidence="4">4040</strain>
        <strain evidence="5">P415</strain>
    </source>
</reference>
<dbReference type="AlphaFoldDB" id="A0A8T0ZC41"/>
<proteinExistence type="predicted"/>
<dbReference type="Proteomes" id="UP000736787">
    <property type="component" value="Unassembled WGS sequence"/>
</dbReference>
<dbReference type="Proteomes" id="UP000774804">
    <property type="component" value="Unassembled WGS sequence"/>
</dbReference>
<dbReference type="Proteomes" id="UP000697107">
    <property type="component" value="Unassembled WGS sequence"/>
</dbReference>
<feature type="region of interest" description="Disordered" evidence="1">
    <location>
        <begin position="1"/>
        <end position="33"/>
    </location>
</feature>
<dbReference type="EMBL" id="RCMG01000217">
    <property type="protein sequence ID" value="KAG2859403.1"/>
    <property type="molecule type" value="Genomic_DNA"/>
</dbReference>
<evidence type="ECO:0000313" key="2">
    <source>
        <dbReference type="EMBL" id="KAG2859403.1"/>
    </source>
</evidence>
<gene>
    <name evidence="2" type="ORF">PC113_g8977</name>
    <name evidence="3" type="ORF">PC115_g2486</name>
    <name evidence="4" type="ORF">PC117_g7462</name>
    <name evidence="5" type="ORF">PC118_g8160</name>
</gene>
<protein>
    <submittedName>
        <fullName evidence="2">Uncharacterized protein</fullName>
    </submittedName>
</protein>
<dbReference type="EMBL" id="RCML01000204">
    <property type="protein sequence ID" value="KAG2985788.1"/>
    <property type="molecule type" value="Genomic_DNA"/>
</dbReference>
<evidence type="ECO:0000313" key="3">
    <source>
        <dbReference type="EMBL" id="KAG2940524.1"/>
    </source>
</evidence>
<evidence type="ECO:0000313" key="6">
    <source>
        <dbReference type="Proteomes" id="UP000735874"/>
    </source>
</evidence>
<evidence type="ECO:0000256" key="1">
    <source>
        <dbReference type="SAM" id="MobiDB-lite"/>
    </source>
</evidence>
<comment type="caution">
    <text evidence="2">The sequence shown here is derived from an EMBL/GenBank/DDBJ whole genome shotgun (WGS) entry which is preliminary data.</text>
</comment>
<feature type="compositionally biased region" description="Polar residues" evidence="1">
    <location>
        <begin position="1"/>
        <end position="13"/>
    </location>
</feature>
<dbReference type="EMBL" id="RCMI01000037">
    <property type="protein sequence ID" value="KAG2940524.1"/>
    <property type="molecule type" value="Genomic_DNA"/>
</dbReference>
<dbReference type="Proteomes" id="UP000735874">
    <property type="component" value="Unassembled WGS sequence"/>
</dbReference>
<name>A0A8T0ZC41_9STRA</name>
<organism evidence="2 6">
    <name type="scientific">Phytophthora cactorum</name>
    <dbReference type="NCBI Taxonomy" id="29920"/>
    <lineage>
        <taxon>Eukaryota</taxon>
        <taxon>Sar</taxon>
        <taxon>Stramenopiles</taxon>
        <taxon>Oomycota</taxon>
        <taxon>Peronosporomycetes</taxon>
        <taxon>Peronosporales</taxon>
        <taxon>Peronosporaceae</taxon>
        <taxon>Phytophthora</taxon>
    </lineage>
</organism>
<evidence type="ECO:0000313" key="5">
    <source>
        <dbReference type="EMBL" id="KAG2985788.1"/>
    </source>
</evidence>
<dbReference type="EMBL" id="RCMK01000152">
    <property type="protein sequence ID" value="KAG2946677.1"/>
    <property type="molecule type" value="Genomic_DNA"/>
</dbReference>
<accession>A0A8T0ZC41</accession>
<evidence type="ECO:0000313" key="4">
    <source>
        <dbReference type="EMBL" id="KAG2946677.1"/>
    </source>
</evidence>
<sequence length="70" mass="7745">MITTKSPGTTHAPQRTAMAKHLPAPTGTLDGWVLRDRPTTQTNLLLSQTRYLSASGLRHQFQKCWRGANA</sequence>